<evidence type="ECO:0000256" key="2">
    <source>
        <dbReference type="ARBA" id="ARBA00022723"/>
    </source>
</evidence>
<evidence type="ECO:0000256" key="3">
    <source>
        <dbReference type="ARBA" id="ARBA00022833"/>
    </source>
</evidence>
<dbReference type="Proteomes" id="UP000244855">
    <property type="component" value="Unassembled WGS sequence"/>
</dbReference>
<sequence length="272" mass="30223">MSKPRKFPQVTGRCFCGETRFRLEVPPLFCYSCHCPDCAKHTGSVFACFASIEADYITPLGKLPPKITKQPRPAGITRFAASCAKCGTNLWATGDVSAATSDVKIGVLDHPNLFEPDLHSFIENKIPWVTLPEGARTCEGPFDFRKEWPASSMRRYEAAVKRREERIANAKKAAAAARAAAAAEIASRAKDKDALEVADVEEADKTPTAQSPDLKENGKQDVNDDEDGVGDDDLLEDEEEFERRYRETEKALQERLEKLTAKLAEQKLEEDK</sequence>
<dbReference type="SUPFAM" id="SSF51316">
    <property type="entry name" value="Mss4-like"/>
    <property type="match status" value="1"/>
</dbReference>
<feature type="coiled-coil region" evidence="5">
    <location>
        <begin position="153"/>
        <end position="180"/>
    </location>
</feature>
<keyword evidence="9" id="KW-1185">Reference proteome</keyword>
<accession>A0A2V1DHV3</accession>
<name>A0A2V1DHV3_9PLEO</name>
<keyword evidence="3" id="KW-0862">Zinc</keyword>
<dbReference type="STRING" id="97972.A0A2V1DHV3"/>
<keyword evidence="4" id="KW-0456">Lyase</keyword>
<dbReference type="GO" id="GO:0046872">
    <property type="term" value="F:metal ion binding"/>
    <property type="evidence" value="ECO:0007669"/>
    <property type="project" value="UniProtKB-KW"/>
</dbReference>
<feature type="region of interest" description="Disordered" evidence="6">
    <location>
        <begin position="196"/>
        <end position="249"/>
    </location>
</feature>
<keyword evidence="2" id="KW-0479">Metal-binding</keyword>
<gene>
    <name evidence="8" type="ORF">DM02DRAFT_644012</name>
</gene>
<dbReference type="InterPro" id="IPR011057">
    <property type="entry name" value="Mss4-like_sf"/>
</dbReference>
<evidence type="ECO:0000259" key="7">
    <source>
        <dbReference type="PROSITE" id="PS51891"/>
    </source>
</evidence>
<dbReference type="InterPro" id="IPR006913">
    <property type="entry name" value="CENP-V/GFA"/>
</dbReference>
<dbReference type="AlphaFoldDB" id="A0A2V1DHV3"/>
<evidence type="ECO:0000313" key="8">
    <source>
        <dbReference type="EMBL" id="PVH97757.1"/>
    </source>
</evidence>
<dbReference type="Pfam" id="PF04828">
    <property type="entry name" value="GFA"/>
    <property type="match status" value="1"/>
</dbReference>
<keyword evidence="5" id="KW-0175">Coiled coil</keyword>
<evidence type="ECO:0000256" key="4">
    <source>
        <dbReference type="ARBA" id="ARBA00023239"/>
    </source>
</evidence>
<protein>
    <recommendedName>
        <fullName evidence="7">CENP-V/GFA domain-containing protein</fullName>
    </recommendedName>
</protein>
<evidence type="ECO:0000256" key="6">
    <source>
        <dbReference type="SAM" id="MobiDB-lite"/>
    </source>
</evidence>
<dbReference type="PANTHER" id="PTHR33337">
    <property type="entry name" value="GFA DOMAIN-CONTAINING PROTEIN"/>
    <property type="match status" value="1"/>
</dbReference>
<dbReference type="PROSITE" id="PS51891">
    <property type="entry name" value="CENP_V_GFA"/>
    <property type="match status" value="1"/>
</dbReference>
<feature type="compositionally biased region" description="Acidic residues" evidence="6">
    <location>
        <begin position="223"/>
        <end position="240"/>
    </location>
</feature>
<evidence type="ECO:0000256" key="1">
    <source>
        <dbReference type="ARBA" id="ARBA00005495"/>
    </source>
</evidence>
<feature type="compositionally biased region" description="Basic and acidic residues" evidence="6">
    <location>
        <begin position="213"/>
        <end position="222"/>
    </location>
</feature>
<proteinExistence type="inferred from homology"/>
<dbReference type="PANTHER" id="PTHR33337:SF33">
    <property type="entry name" value="CENP-V_GFA DOMAIN-CONTAINING PROTEIN"/>
    <property type="match status" value="1"/>
</dbReference>
<dbReference type="EMBL" id="KZ805429">
    <property type="protein sequence ID" value="PVH97757.1"/>
    <property type="molecule type" value="Genomic_DNA"/>
</dbReference>
<feature type="domain" description="CENP-V/GFA" evidence="7">
    <location>
        <begin position="10"/>
        <end position="115"/>
    </location>
</feature>
<dbReference type="Gene3D" id="3.90.1590.10">
    <property type="entry name" value="glutathione-dependent formaldehyde- activating enzyme (gfa)"/>
    <property type="match status" value="1"/>
</dbReference>
<organism evidence="8 9">
    <name type="scientific">Periconia macrospinosa</name>
    <dbReference type="NCBI Taxonomy" id="97972"/>
    <lineage>
        <taxon>Eukaryota</taxon>
        <taxon>Fungi</taxon>
        <taxon>Dikarya</taxon>
        <taxon>Ascomycota</taxon>
        <taxon>Pezizomycotina</taxon>
        <taxon>Dothideomycetes</taxon>
        <taxon>Pleosporomycetidae</taxon>
        <taxon>Pleosporales</taxon>
        <taxon>Massarineae</taxon>
        <taxon>Periconiaceae</taxon>
        <taxon>Periconia</taxon>
    </lineage>
</organism>
<evidence type="ECO:0000313" key="9">
    <source>
        <dbReference type="Proteomes" id="UP000244855"/>
    </source>
</evidence>
<dbReference type="OrthoDB" id="2212170at2759"/>
<reference evidence="8 9" key="1">
    <citation type="journal article" date="2018" name="Sci. Rep.">
        <title>Comparative genomics provides insights into the lifestyle and reveals functional heterogeneity of dark septate endophytic fungi.</title>
        <authorList>
            <person name="Knapp D.G."/>
            <person name="Nemeth J.B."/>
            <person name="Barry K."/>
            <person name="Hainaut M."/>
            <person name="Henrissat B."/>
            <person name="Johnson J."/>
            <person name="Kuo A."/>
            <person name="Lim J.H.P."/>
            <person name="Lipzen A."/>
            <person name="Nolan M."/>
            <person name="Ohm R.A."/>
            <person name="Tamas L."/>
            <person name="Grigoriev I.V."/>
            <person name="Spatafora J.W."/>
            <person name="Nagy L.G."/>
            <person name="Kovacs G.M."/>
        </authorList>
    </citation>
    <scope>NUCLEOTIDE SEQUENCE [LARGE SCALE GENOMIC DNA]</scope>
    <source>
        <strain evidence="8 9">DSE2036</strain>
    </source>
</reference>
<dbReference type="GO" id="GO:0016846">
    <property type="term" value="F:carbon-sulfur lyase activity"/>
    <property type="evidence" value="ECO:0007669"/>
    <property type="project" value="InterPro"/>
</dbReference>
<evidence type="ECO:0000256" key="5">
    <source>
        <dbReference type="SAM" id="Coils"/>
    </source>
</evidence>
<comment type="similarity">
    <text evidence="1">Belongs to the Gfa family.</text>
</comment>